<evidence type="ECO:0000313" key="2">
    <source>
        <dbReference type="Proteomes" id="UP000807025"/>
    </source>
</evidence>
<organism evidence="1 2">
    <name type="scientific">Pleurotus eryngii</name>
    <name type="common">Boletus of the steppes</name>
    <dbReference type="NCBI Taxonomy" id="5323"/>
    <lineage>
        <taxon>Eukaryota</taxon>
        <taxon>Fungi</taxon>
        <taxon>Dikarya</taxon>
        <taxon>Basidiomycota</taxon>
        <taxon>Agaricomycotina</taxon>
        <taxon>Agaricomycetes</taxon>
        <taxon>Agaricomycetidae</taxon>
        <taxon>Agaricales</taxon>
        <taxon>Pleurotineae</taxon>
        <taxon>Pleurotaceae</taxon>
        <taxon>Pleurotus</taxon>
    </lineage>
</organism>
<sequence>MRLWQRYRTHFSSSMPTCLWDTGMKVSYPTSRVHHSSMADSKPATEPHLPPEILDHIVDYLHSDAASLLSCGLSSRNLLRVSRYHLFRNMIMKLSATHLFSLLALLRSPANRIAPFVQTIVLFNVPAFLRTHGRSDVVRAIRIIPHILALLPHASSLSLRHSDLTRFPEDLFLQLCHHFRSFQGTLHLDAVHFHRFVDLANLVTAFKLLRHVSVNRVLWAHPSPPSDRLLLKQPLQTASACWQIHDAGIRYQDLFDWLKSQRPPAPVDSMYYHAETTKVRSDLNDFLSYCASALRHLTVSFPVCLNQHHFVDTSNCVNLRSLRMKQVMLAPATMVSRLLQSRISRIIADIPSPHLLESLTLELHVAATVSVEKSLQEFDWNGLTRFRSLRRITLVVDPGLSAEFEDAVASVFRAKLGPLADVLTISLFNKVAEGYE</sequence>
<comment type="caution">
    <text evidence="1">The sequence shown here is derived from an EMBL/GenBank/DDBJ whole genome shotgun (WGS) entry which is preliminary data.</text>
</comment>
<dbReference type="Proteomes" id="UP000807025">
    <property type="component" value="Unassembled WGS sequence"/>
</dbReference>
<evidence type="ECO:0000313" key="1">
    <source>
        <dbReference type="EMBL" id="KAF9494708.1"/>
    </source>
</evidence>
<proteinExistence type="predicted"/>
<dbReference type="EMBL" id="MU154569">
    <property type="protein sequence ID" value="KAF9494708.1"/>
    <property type="molecule type" value="Genomic_DNA"/>
</dbReference>
<gene>
    <name evidence="1" type="ORF">BDN71DRAFT_933903</name>
</gene>
<accession>A0A9P6DFL2</accession>
<name>A0A9P6DFL2_PLEER</name>
<keyword evidence="2" id="KW-1185">Reference proteome</keyword>
<protein>
    <recommendedName>
        <fullName evidence="3">F-box domain-containing protein</fullName>
    </recommendedName>
</protein>
<dbReference type="AlphaFoldDB" id="A0A9P6DFL2"/>
<reference evidence="1" key="1">
    <citation type="submission" date="2020-11" db="EMBL/GenBank/DDBJ databases">
        <authorList>
            <consortium name="DOE Joint Genome Institute"/>
            <person name="Ahrendt S."/>
            <person name="Riley R."/>
            <person name="Andreopoulos W."/>
            <person name="Labutti K."/>
            <person name="Pangilinan J."/>
            <person name="Ruiz-Duenas F.J."/>
            <person name="Barrasa J.M."/>
            <person name="Sanchez-Garcia M."/>
            <person name="Camarero S."/>
            <person name="Miyauchi S."/>
            <person name="Serrano A."/>
            <person name="Linde D."/>
            <person name="Babiker R."/>
            <person name="Drula E."/>
            <person name="Ayuso-Fernandez I."/>
            <person name="Pacheco R."/>
            <person name="Padilla G."/>
            <person name="Ferreira P."/>
            <person name="Barriuso J."/>
            <person name="Kellner H."/>
            <person name="Castanera R."/>
            <person name="Alfaro M."/>
            <person name="Ramirez L."/>
            <person name="Pisabarro A.G."/>
            <person name="Kuo A."/>
            <person name="Tritt A."/>
            <person name="Lipzen A."/>
            <person name="He G."/>
            <person name="Yan M."/>
            <person name="Ng V."/>
            <person name="Cullen D."/>
            <person name="Martin F."/>
            <person name="Rosso M.-N."/>
            <person name="Henrissat B."/>
            <person name="Hibbett D."/>
            <person name="Martinez A.T."/>
            <person name="Grigoriev I.V."/>
        </authorList>
    </citation>
    <scope>NUCLEOTIDE SEQUENCE</scope>
    <source>
        <strain evidence="1">ATCC 90797</strain>
    </source>
</reference>
<dbReference type="OrthoDB" id="2912435at2759"/>
<evidence type="ECO:0008006" key="3">
    <source>
        <dbReference type="Google" id="ProtNLM"/>
    </source>
</evidence>